<dbReference type="Proteomes" id="UP000199226">
    <property type="component" value="Unassembled WGS sequence"/>
</dbReference>
<organism evidence="3 4">
    <name type="scientific">Daejeonella rubra</name>
    <dbReference type="NCBI Taxonomy" id="990371"/>
    <lineage>
        <taxon>Bacteria</taxon>
        <taxon>Pseudomonadati</taxon>
        <taxon>Bacteroidota</taxon>
        <taxon>Sphingobacteriia</taxon>
        <taxon>Sphingobacteriales</taxon>
        <taxon>Sphingobacteriaceae</taxon>
        <taxon>Daejeonella</taxon>
    </lineage>
</organism>
<feature type="transmembrane region" description="Helical" evidence="1">
    <location>
        <begin position="262"/>
        <end position="283"/>
    </location>
</feature>
<keyword evidence="4" id="KW-1185">Reference proteome</keyword>
<proteinExistence type="predicted"/>
<evidence type="ECO:0000256" key="2">
    <source>
        <dbReference type="SAM" id="SignalP"/>
    </source>
</evidence>
<feature type="signal peptide" evidence="2">
    <location>
        <begin position="1"/>
        <end position="27"/>
    </location>
</feature>
<accession>A0A1G9Q050</accession>
<dbReference type="RefSeq" id="WP_090701287.1">
    <property type="nucleotide sequence ID" value="NZ_FNHH01000005.1"/>
</dbReference>
<reference evidence="4" key="1">
    <citation type="submission" date="2016-10" db="EMBL/GenBank/DDBJ databases">
        <authorList>
            <person name="Varghese N."/>
            <person name="Submissions S."/>
        </authorList>
    </citation>
    <scope>NUCLEOTIDE SEQUENCE [LARGE SCALE GENOMIC DNA]</scope>
    <source>
        <strain evidence="4">DSM 24536</strain>
    </source>
</reference>
<keyword evidence="1" id="KW-0812">Transmembrane</keyword>
<evidence type="ECO:0000256" key="1">
    <source>
        <dbReference type="SAM" id="Phobius"/>
    </source>
</evidence>
<name>A0A1G9Q050_9SPHI</name>
<keyword evidence="1" id="KW-1133">Transmembrane helix</keyword>
<dbReference type="OrthoDB" id="670926at2"/>
<protein>
    <submittedName>
        <fullName evidence="3">Uncharacterized protein</fullName>
    </submittedName>
</protein>
<dbReference type="EMBL" id="FNHH01000005">
    <property type="protein sequence ID" value="SDM04293.1"/>
    <property type="molecule type" value="Genomic_DNA"/>
</dbReference>
<dbReference type="STRING" id="990371.SAMN05421813_10559"/>
<evidence type="ECO:0000313" key="4">
    <source>
        <dbReference type="Proteomes" id="UP000199226"/>
    </source>
</evidence>
<evidence type="ECO:0000313" key="3">
    <source>
        <dbReference type="EMBL" id="SDM04293.1"/>
    </source>
</evidence>
<keyword evidence="2" id="KW-0732">Signal</keyword>
<gene>
    <name evidence="3" type="ORF">SAMN05421813_10559</name>
</gene>
<sequence>MKKLKINKYIFLLLPFLFIALTNRVSAQEKEEAVELVKLNYFTVNNGVQYLILENSLKKGRNTEPLKNKVFHFYLNSNTPENLIGKVSTDKNGRAKSFLPPSLKAAWAESSNPTFIAVAVGKEDEIAAELAVSKSKIQLDTLTTDGIRSISVKVMQLTDSVWVPAADVEMKVGVQRLGGILSAGDEETYTTDSSGTATMEFTKDSLPGDQKGNFVLVAKIQENDLYGNLLIEKTVPWGIAVKTDNSFFEQRTLWTTRFRTPIWLLIMAYSIFIGVWGTIIYLITQIVKIKKLGVAVPEEEI</sequence>
<keyword evidence="1" id="KW-0472">Membrane</keyword>
<dbReference type="AlphaFoldDB" id="A0A1G9Q050"/>
<feature type="chain" id="PRO_5011569417" evidence="2">
    <location>
        <begin position="28"/>
        <end position="301"/>
    </location>
</feature>